<evidence type="ECO:0000259" key="3">
    <source>
        <dbReference type="Pfam" id="PF13439"/>
    </source>
</evidence>
<keyword evidence="5" id="KW-1185">Reference proteome</keyword>
<dbReference type="SUPFAM" id="SSF53756">
    <property type="entry name" value="UDP-Glycosyltransferase/glycogen phosphorylase"/>
    <property type="match status" value="1"/>
</dbReference>
<gene>
    <name evidence="4" type="ORF">ACFPIJ_37930</name>
</gene>
<sequence>MRVLHVAQPRDGGVAGYVTAAGVDQLARGWDVAVACPPDGRLAADLARTGVPHRSWPATREPGRATPGELRALARLVRSFRPDVVHLHAAKAGLAGRLHLRGRIPTLFQPHGWSWLAAGGALRTGSVAWERAAARWADRLVCVGDEEAALGRAARVRGRYTVIRNGVDLQHFRPAGDTARRAARARLGVPARAPLAVCVGRLTRQKGQDVLLSAWEQVTAHCPDARLALVGAGDLLPALRARSGPGVTFAGAVTDVREWLAAADVVALPSRWEGLPLTALEAMATGRPVVASDIPGIAGIVTPGTGALVPPERPAPLADALLHRLLNPGPARAEGAAAARHASGFDARRTYAELAELTRSVAAPGLSTAAAPGLSTAAAPGVSTVAAPGRSTVAVPGLSTKESR</sequence>
<evidence type="ECO:0000313" key="5">
    <source>
        <dbReference type="Proteomes" id="UP001595912"/>
    </source>
</evidence>
<protein>
    <submittedName>
        <fullName evidence="4">Glycosyltransferase</fullName>
        <ecNumber evidence="4">2.4.-.-</ecNumber>
    </submittedName>
</protein>
<keyword evidence="1 4" id="KW-0328">Glycosyltransferase</keyword>
<name>A0ABV9W6P0_9ACTN</name>
<dbReference type="Proteomes" id="UP001595912">
    <property type="component" value="Unassembled WGS sequence"/>
</dbReference>
<keyword evidence="2 4" id="KW-0808">Transferase</keyword>
<accession>A0ABV9W6P0</accession>
<evidence type="ECO:0000256" key="1">
    <source>
        <dbReference type="ARBA" id="ARBA00022676"/>
    </source>
</evidence>
<dbReference type="InterPro" id="IPR028098">
    <property type="entry name" value="Glyco_trans_4-like_N"/>
</dbReference>
<dbReference type="GO" id="GO:0016757">
    <property type="term" value="F:glycosyltransferase activity"/>
    <property type="evidence" value="ECO:0007669"/>
    <property type="project" value="UniProtKB-KW"/>
</dbReference>
<evidence type="ECO:0000313" key="4">
    <source>
        <dbReference type="EMBL" id="MFC5003590.1"/>
    </source>
</evidence>
<dbReference type="EMBL" id="JBHSIU010000054">
    <property type="protein sequence ID" value="MFC5003590.1"/>
    <property type="molecule type" value="Genomic_DNA"/>
</dbReference>
<reference evidence="5" key="1">
    <citation type="journal article" date="2019" name="Int. J. Syst. Evol. Microbiol.">
        <title>The Global Catalogue of Microorganisms (GCM) 10K type strain sequencing project: providing services to taxonomists for standard genome sequencing and annotation.</title>
        <authorList>
            <consortium name="The Broad Institute Genomics Platform"/>
            <consortium name="The Broad Institute Genome Sequencing Center for Infectious Disease"/>
            <person name="Wu L."/>
            <person name="Ma J."/>
        </authorList>
    </citation>
    <scope>NUCLEOTIDE SEQUENCE [LARGE SCALE GENOMIC DNA]</scope>
    <source>
        <strain evidence="5">CGMCC 4.7152</strain>
    </source>
</reference>
<organism evidence="4 5">
    <name type="scientific">Dactylosporangium cerinum</name>
    <dbReference type="NCBI Taxonomy" id="1434730"/>
    <lineage>
        <taxon>Bacteria</taxon>
        <taxon>Bacillati</taxon>
        <taxon>Actinomycetota</taxon>
        <taxon>Actinomycetes</taxon>
        <taxon>Micromonosporales</taxon>
        <taxon>Micromonosporaceae</taxon>
        <taxon>Dactylosporangium</taxon>
    </lineage>
</organism>
<proteinExistence type="predicted"/>
<dbReference type="InterPro" id="IPR050194">
    <property type="entry name" value="Glycosyltransferase_grp1"/>
</dbReference>
<dbReference type="PANTHER" id="PTHR45947">
    <property type="entry name" value="SULFOQUINOVOSYL TRANSFERASE SQD2"/>
    <property type="match status" value="1"/>
</dbReference>
<dbReference type="RefSeq" id="WP_380122708.1">
    <property type="nucleotide sequence ID" value="NZ_JBHSIU010000054.1"/>
</dbReference>
<dbReference type="Pfam" id="PF13692">
    <property type="entry name" value="Glyco_trans_1_4"/>
    <property type="match status" value="1"/>
</dbReference>
<feature type="domain" description="Glycosyltransferase subfamily 4-like N-terminal" evidence="3">
    <location>
        <begin position="12"/>
        <end position="170"/>
    </location>
</feature>
<dbReference type="EC" id="2.4.-.-" evidence="4"/>
<dbReference type="Gene3D" id="3.40.50.2000">
    <property type="entry name" value="Glycogen Phosphorylase B"/>
    <property type="match status" value="2"/>
</dbReference>
<comment type="caution">
    <text evidence="4">The sequence shown here is derived from an EMBL/GenBank/DDBJ whole genome shotgun (WGS) entry which is preliminary data.</text>
</comment>
<dbReference type="Pfam" id="PF13439">
    <property type="entry name" value="Glyco_transf_4"/>
    <property type="match status" value="1"/>
</dbReference>
<evidence type="ECO:0000256" key="2">
    <source>
        <dbReference type="ARBA" id="ARBA00022679"/>
    </source>
</evidence>
<dbReference type="PANTHER" id="PTHR45947:SF3">
    <property type="entry name" value="SULFOQUINOVOSYL TRANSFERASE SQD2"/>
    <property type="match status" value="1"/>
</dbReference>